<sequence length="1357" mass="150011">MSANNTPVPRRTGLRERKPAPPQSPEDAPPKGKRKRADSDTEDEDDDPKPKRKTKQSPTTKKPRKTRKPKDAEDAFDPEQAARESKINADNPLFNAILNPAAALQSTAEDFLESLDESPNLAQAELINLVLRACGCNESLTSDQVVDYDGVLDALDEFTEGLKKEQAPTTYPLTSKLPLFKKFRKSLHEFLERLITSAASLGSLYKSDLIPTLQAWVIAMSSSQIRSFRHTATVVALELEGALCDVAAAVEKEAEVIARQREAEKKRRAGKATATGLDAKATEIRGRRDKLTEFIKDFIDGVFVHRYRDLDPTIRADCTLALGSWFTKHPAHFLDATYLRYIGWVLSDASSPVRLAALRALAGVYAQPTYAPQVHHFTERFKGRLLEMAACDVDHMVRVAVIGVLEHIGATALEEEEREQVALCVFDVDPRIRRAIGGFVRACWEELVDERLVGRTGAVTDEERSRAGVKALGGVLVRWGTRLDTMDNADADDDSAADGPPANKRKEEDGIVDTVAKERISRAGMVVEALWDDVEAVSDWETLLDVLVLDHSSAASQEDVPAPTRRGKPNGKAAKASEEGLVDEAWRLEEEEETVLIDVLVASLKQAKLEAKKGEEETVTNDITRALIKGLPRLLVKYQTDQNRIANILAIPLLMNLDLYLEMRMLTGYASLWDDIMKQFLSHSSPTVLGVAVQAFKHLMAATSLSNANGTKIHELEDELSSALRDAVAGREEIETAGFDEDEVIALAALCTRLSLLAGCHDMTVWMDEDEGGKQSSAWDIVSALVERGRLGYKEEAYMITQALELLTRHILWRAKQLQAVEVEEPSPEEARLIAKTKTQRDTLLEKLVEYAVGTQSNTAEAVTRTAFMCLMHVHIGFGSAAVTLDDEVQFRCAGYVQAEIERYAETLVESEEPEHNEDEDEDEEKENDSGDEGSNAGDEGKKKGKGKARAHKTKKRTVKEVDPTSTSQLLNEYSFIELTVTFLRAIRARVLHVRHTAILLSHYGRLGSTFDHFAKAIMELMREEGMVNDNGDVVVVVITQALQEAFTMVLDGIVADETNVVHLAKQLAPSFMLRGAHLAILKKLDVQYIVQIQTALLSWIAKRIAGYESNGNKKSLRIAVTFFRALIPLLVGIQSRDAMKIKAHMDQVLAQAKVEVSPTLKAWEPQRAYEKRLAAIMSKDKVPGTKGRKAKANKGDATSSEDETDLSEVEKLVEERDTPPAPARPRPRPRRLPKKAAEKVVEDQPGPPSPDPATPRPSAKATYQSKAASKTPTKPHAKPSQEVNAPSPVWPESPDNVPPVTPSNKKLNKRPRPDDDDEEQEGSVHGSAIAEDDVPVPAREATPAGDMQIRRKRARH</sequence>
<organism evidence="3 4">
    <name type="scientific">Mycena maculata</name>
    <dbReference type="NCBI Taxonomy" id="230809"/>
    <lineage>
        <taxon>Eukaryota</taxon>
        <taxon>Fungi</taxon>
        <taxon>Dikarya</taxon>
        <taxon>Basidiomycota</taxon>
        <taxon>Agaricomycotina</taxon>
        <taxon>Agaricomycetes</taxon>
        <taxon>Agaricomycetidae</taxon>
        <taxon>Agaricales</taxon>
        <taxon>Marasmiineae</taxon>
        <taxon>Mycenaceae</taxon>
        <taxon>Mycena</taxon>
    </lineage>
</organism>
<accession>A0AAD7IPY8</accession>
<feature type="region of interest" description="Disordered" evidence="1">
    <location>
        <begin position="487"/>
        <end position="510"/>
    </location>
</feature>
<feature type="compositionally biased region" description="Basic and acidic residues" evidence="1">
    <location>
        <begin position="1209"/>
        <end position="1219"/>
    </location>
</feature>
<dbReference type="Proteomes" id="UP001215280">
    <property type="component" value="Unassembled WGS sequence"/>
</dbReference>
<dbReference type="PROSITE" id="PS51425">
    <property type="entry name" value="SCD"/>
    <property type="match status" value="1"/>
</dbReference>
<dbReference type="InterPro" id="IPR013721">
    <property type="entry name" value="STAG"/>
</dbReference>
<name>A0AAD7IPY8_9AGAR</name>
<feature type="compositionally biased region" description="Basic residues" evidence="1">
    <location>
        <begin position="50"/>
        <end position="68"/>
    </location>
</feature>
<dbReference type="PANTHER" id="PTHR11199:SF0">
    <property type="entry name" value="LD34181P-RELATED"/>
    <property type="match status" value="1"/>
</dbReference>
<dbReference type="Pfam" id="PF21581">
    <property type="entry name" value="SCD"/>
    <property type="match status" value="1"/>
</dbReference>
<evidence type="ECO:0000313" key="3">
    <source>
        <dbReference type="EMBL" id="KAJ7747975.1"/>
    </source>
</evidence>
<protein>
    <recommendedName>
        <fullName evidence="2">SCD domain-containing protein</fullName>
    </recommendedName>
</protein>
<gene>
    <name evidence="3" type="ORF">DFH07DRAFT_942375</name>
</gene>
<feature type="region of interest" description="Disordered" evidence="1">
    <location>
        <begin position="1181"/>
        <end position="1357"/>
    </location>
</feature>
<feature type="compositionally biased region" description="Acidic residues" evidence="1">
    <location>
        <begin position="487"/>
        <end position="496"/>
    </location>
</feature>
<dbReference type="SUPFAM" id="SSF48371">
    <property type="entry name" value="ARM repeat"/>
    <property type="match status" value="1"/>
</dbReference>
<dbReference type="GO" id="GO:0000785">
    <property type="term" value="C:chromatin"/>
    <property type="evidence" value="ECO:0007669"/>
    <property type="project" value="TreeGrafter"/>
</dbReference>
<feature type="compositionally biased region" description="Pro residues" evidence="1">
    <location>
        <begin position="1289"/>
        <end position="1302"/>
    </location>
</feature>
<feature type="compositionally biased region" description="Acidic residues" evidence="1">
    <location>
        <begin position="909"/>
        <end position="932"/>
    </location>
</feature>
<dbReference type="GO" id="GO:0007062">
    <property type="term" value="P:sister chromatid cohesion"/>
    <property type="evidence" value="ECO:0007669"/>
    <property type="project" value="UniProtKB-ARBA"/>
</dbReference>
<dbReference type="InterPro" id="IPR020839">
    <property type="entry name" value="SCD"/>
</dbReference>
<dbReference type="Gene3D" id="1.25.10.10">
    <property type="entry name" value="Leucine-rich Repeat Variant"/>
    <property type="match status" value="1"/>
</dbReference>
<keyword evidence="4" id="KW-1185">Reference proteome</keyword>
<dbReference type="InterPro" id="IPR011989">
    <property type="entry name" value="ARM-like"/>
</dbReference>
<feature type="compositionally biased region" description="Basic residues" evidence="1">
    <location>
        <begin position="1226"/>
        <end position="1235"/>
    </location>
</feature>
<comment type="caution">
    <text evidence="3">The sequence shown here is derived from an EMBL/GenBank/DDBJ whole genome shotgun (WGS) entry which is preliminary data.</text>
</comment>
<dbReference type="InterPro" id="IPR056396">
    <property type="entry name" value="HEAT_SCC3-SA"/>
</dbReference>
<evidence type="ECO:0000259" key="2">
    <source>
        <dbReference type="PROSITE" id="PS51425"/>
    </source>
</evidence>
<dbReference type="InterPro" id="IPR039662">
    <property type="entry name" value="Cohesin_Scc3/SA"/>
</dbReference>
<dbReference type="GO" id="GO:0003682">
    <property type="term" value="F:chromatin binding"/>
    <property type="evidence" value="ECO:0007669"/>
    <property type="project" value="TreeGrafter"/>
</dbReference>
<dbReference type="GO" id="GO:0008278">
    <property type="term" value="C:cohesin complex"/>
    <property type="evidence" value="ECO:0007669"/>
    <property type="project" value="TreeGrafter"/>
</dbReference>
<feature type="compositionally biased region" description="Pro residues" evidence="1">
    <location>
        <begin position="1246"/>
        <end position="1256"/>
    </location>
</feature>
<feature type="region of interest" description="Disordered" evidence="1">
    <location>
        <begin position="907"/>
        <end position="963"/>
    </location>
</feature>
<dbReference type="Pfam" id="PF24571">
    <property type="entry name" value="HEAT_SCC3-SA"/>
    <property type="match status" value="1"/>
</dbReference>
<dbReference type="PANTHER" id="PTHR11199">
    <property type="entry name" value="STROMAL ANTIGEN"/>
    <property type="match status" value="1"/>
</dbReference>
<dbReference type="EMBL" id="JARJLG010000092">
    <property type="protein sequence ID" value="KAJ7747975.1"/>
    <property type="molecule type" value="Genomic_DNA"/>
</dbReference>
<reference evidence="3" key="1">
    <citation type="submission" date="2023-03" db="EMBL/GenBank/DDBJ databases">
        <title>Massive genome expansion in bonnet fungi (Mycena s.s.) driven by repeated elements and novel gene families across ecological guilds.</title>
        <authorList>
            <consortium name="Lawrence Berkeley National Laboratory"/>
            <person name="Harder C.B."/>
            <person name="Miyauchi S."/>
            <person name="Viragh M."/>
            <person name="Kuo A."/>
            <person name="Thoen E."/>
            <person name="Andreopoulos B."/>
            <person name="Lu D."/>
            <person name="Skrede I."/>
            <person name="Drula E."/>
            <person name="Henrissat B."/>
            <person name="Morin E."/>
            <person name="Kohler A."/>
            <person name="Barry K."/>
            <person name="LaButti K."/>
            <person name="Morin E."/>
            <person name="Salamov A."/>
            <person name="Lipzen A."/>
            <person name="Mereny Z."/>
            <person name="Hegedus B."/>
            <person name="Baldrian P."/>
            <person name="Stursova M."/>
            <person name="Weitz H."/>
            <person name="Taylor A."/>
            <person name="Grigoriev I.V."/>
            <person name="Nagy L.G."/>
            <person name="Martin F."/>
            <person name="Kauserud H."/>
        </authorList>
    </citation>
    <scope>NUCLEOTIDE SEQUENCE</scope>
    <source>
        <strain evidence="3">CBHHK188m</strain>
    </source>
</reference>
<feature type="region of interest" description="Disordered" evidence="1">
    <location>
        <begin position="554"/>
        <end position="578"/>
    </location>
</feature>
<evidence type="ECO:0000313" key="4">
    <source>
        <dbReference type="Proteomes" id="UP001215280"/>
    </source>
</evidence>
<dbReference type="GO" id="GO:0005634">
    <property type="term" value="C:nucleus"/>
    <property type="evidence" value="ECO:0007669"/>
    <property type="project" value="TreeGrafter"/>
</dbReference>
<feature type="domain" description="SCD" evidence="2">
    <location>
        <begin position="303"/>
        <end position="388"/>
    </location>
</feature>
<evidence type="ECO:0000256" key="1">
    <source>
        <dbReference type="SAM" id="MobiDB-lite"/>
    </source>
</evidence>
<dbReference type="InterPro" id="IPR016024">
    <property type="entry name" value="ARM-type_fold"/>
</dbReference>
<feature type="compositionally biased region" description="Basic residues" evidence="1">
    <location>
        <begin position="943"/>
        <end position="958"/>
    </location>
</feature>
<feature type="compositionally biased region" description="Polar residues" evidence="1">
    <location>
        <begin position="1262"/>
        <end position="1273"/>
    </location>
</feature>
<feature type="region of interest" description="Disordered" evidence="1">
    <location>
        <begin position="1"/>
        <end position="88"/>
    </location>
</feature>
<proteinExistence type="predicted"/>
<dbReference type="Pfam" id="PF08514">
    <property type="entry name" value="STAG"/>
    <property type="match status" value="1"/>
</dbReference>